<dbReference type="GO" id="GO:0043190">
    <property type="term" value="C:ATP-binding cassette (ABC) transporter complex"/>
    <property type="evidence" value="ECO:0007669"/>
    <property type="project" value="InterPro"/>
</dbReference>
<dbReference type="InterPro" id="IPR010065">
    <property type="entry name" value="AA_ABC_transptr_permease_3TM"/>
</dbReference>
<keyword evidence="5" id="KW-0997">Cell inner membrane</keyword>
<evidence type="ECO:0000313" key="12">
    <source>
        <dbReference type="Proteomes" id="UP000565576"/>
    </source>
</evidence>
<dbReference type="PANTHER" id="PTHR30614:SF10">
    <property type="entry name" value="ARGININE ABC TRANSPORTER PERMEASE PROTEIN ARTM"/>
    <property type="match status" value="1"/>
</dbReference>
<evidence type="ECO:0000256" key="1">
    <source>
        <dbReference type="ARBA" id="ARBA00004429"/>
    </source>
</evidence>
<proteinExistence type="inferred from homology"/>
<dbReference type="PANTHER" id="PTHR30614">
    <property type="entry name" value="MEMBRANE COMPONENT OF AMINO ACID ABC TRANSPORTER"/>
    <property type="match status" value="1"/>
</dbReference>
<keyword evidence="7 9" id="KW-1133">Transmembrane helix</keyword>
<reference evidence="11 12" key="1">
    <citation type="submission" date="2020-08" db="EMBL/GenBank/DDBJ databases">
        <title>Genomic Encyclopedia of Type Strains, Phase IV (KMG-V): Genome sequencing to study the core and pangenomes of soil and plant-associated prokaryotes.</title>
        <authorList>
            <person name="Whitman W."/>
        </authorList>
    </citation>
    <scope>NUCLEOTIDE SEQUENCE [LARGE SCALE GENOMIC DNA]</scope>
    <source>
        <strain evidence="11 12">SEMIA 4060</strain>
    </source>
</reference>
<protein>
    <submittedName>
        <fullName evidence="11">Octopine/nopaline transport system permease protein</fullName>
    </submittedName>
</protein>
<feature type="transmembrane region" description="Helical" evidence="9">
    <location>
        <begin position="20"/>
        <end position="41"/>
    </location>
</feature>
<feature type="domain" description="ABC transmembrane type-1" evidence="10">
    <location>
        <begin position="17"/>
        <end position="214"/>
    </location>
</feature>
<dbReference type="PROSITE" id="PS50928">
    <property type="entry name" value="ABC_TM1"/>
    <property type="match status" value="1"/>
</dbReference>
<keyword evidence="4" id="KW-1003">Cell membrane</keyword>
<feature type="transmembrane region" description="Helical" evidence="9">
    <location>
        <begin position="192"/>
        <end position="214"/>
    </location>
</feature>
<dbReference type="NCBIfam" id="TIGR01726">
    <property type="entry name" value="HEQRo_perm_3TM"/>
    <property type="match status" value="1"/>
</dbReference>
<evidence type="ECO:0000256" key="9">
    <source>
        <dbReference type="RuleBase" id="RU363032"/>
    </source>
</evidence>
<dbReference type="Pfam" id="PF00528">
    <property type="entry name" value="BPD_transp_1"/>
    <property type="match status" value="1"/>
</dbReference>
<accession>A0A7X0ISZ6</accession>
<dbReference type="Proteomes" id="UP000565576">
    <property type="component" value="Unassembled WGS sequence"/>
</dbReference>
<gene>
    <name evidence="11" type="ORF">GGD46_003579</name>
</gene>
<name>A0A7X0ISZ6_9HYPH</name>
<dbReference type="InterPro" id="IPR043429">
    <property type="entry name" value="ArtM/GltK/GlnP/TcyL/YhdX-like"/>
</dbReference>
<dbReference type="InterPro" id="IPR000515">
    <property type="entry name" value="MetI-like"/>
</dbReference>
<evidence type="ECO:0000256" key="2">
    <source>
        <dbReference type="ARBA" id="ARBA00010072"/>
    </source>
</evidence>
<dbReference type="RefSeq" id="WP_184706093.1">
    <property type="nucleotide sequence ID" value="NZ_JACHBG010000007.1"/>
</dbReference>
<evidence type="ECO:0000256" key="6">
    <source>
        <dbReference type="ARBA" id="ARBA00022692"/>
    </source>
</evidence>
<dbReference type="SUPFAM" id="SSF161098">
    <property type="entry name" value="MetI-like"/>
    <property type="match status" value="1"/>
</dbReference>
<keyword evidence="8 9" id="KW-0472">Membrane</keyword>
<evidence type="ECO:0000256" key="7">
    <source>
        <dbReference type="ARBA" id="ARBA00022989"/>
    </source>
</evidence>
<evidence type="ECO:0000256" key="8">
    <source>
        <dbReference type="ARBA" id="ARBA00023136"/>
    </source>
</evidence>
<sequence>MDTEQFLYIAGKLLGASTATLGLTACVVPLAFGFGALASWARCSRHRIPRRLADLYVLIFRSTPMLVQLFVLYYGLSQFEVVRSSFVWPLLRDPYICAVFAMAIGSGAYVAEVIRGALGAVPKGAAEAGTSLGLTRVKTFFLITLPIAARSAIPASSSEVVITIKATSLASTVTVMELTGTARDLMSETYDVIEVFVMVSAIYLILNAVIMLLFRTVEARFSIPGLAA</sequence>
<dbReference type="EMBL" id="JACHBG010000007">
    <property type="protein sequence ID" value="MBB6486284.1"/>
    <property type="molecule type" value="Genomic_DNA"/>
</dbReference>
<keyword evidence="3 9" id="KW-0813">Transport</keyword>
<comment type="similarity">
    <text evidence="2">Belongs to the binding-protein-dependent transport system permease family. HisMQ subfamily.</text>
</comment>
<comment type="caution">
    <text evidence="11">The sequence shown here is derived from an EMBL/GenBank/DDBJ whole genome shotgun (WGS) entry which is preliminary data.</text>
</comment>
<evidence type="ECO:0000259" key="10">
    <source>
        <dbReference type="PROSITE" id="PS50928"/>
    </source>
</evidence>
<evidence type="ECO:0000256" key="5">
    <source>
        <dbReference type="ARBA" id="ARBA00022519"/>
    </source>
</evidence>
<evidence type="ECO:0000313" key="11">
    <source>
        <dbReference type="EMBL" id="MBB6486284.1"/>
    </source>
</evidence>
<comment type="subcellular location">
    <subcellularLocation>
        <location evidence="1">Cell inner membrane</location>
        <topology evidence="1">Multi-pass membrane protein</topology>
    </subcellularLocation>
    <subcellularLocation>
        <location evidence="9">Cell membrane</location>
        <topology evidence="9">Multi-pass membrane protein</topology>
    </subcellularLocation>
</comment>
<dbReference type="GO" id="GO:0006865">
    <property type="term" value="P:amino acid transport"/>
    <property type="evidence" value="ECO:0007669"/>
    <property type="project" value="TreeGrafter"/>
</dbReference>
<dbReference type="GO" id="GO:0022857">
    <property type="term" value="F:transmembrane transporter activity"/>
    <property type="evidence" value="ECO:0007669"/>
    <property type="project" value="InterPro"/>
</dbReference>
<dbReference type="AlphaFoldDB" id="A0A7X0ISZ6"/>
<keyword evidence="6 9" id="KW-0812">Transmembrane</keyword>
<feature type="transmembrane region" description="Helical" evidence="9">
    <location>
        <begin position="53"/>
        <end position="75"/>
    </location>
</feature>
<evidence type="ECO:0000256" key="3">
    <source>
        <dbReference type="ARBA" id="ARBA00022448"/>
    </source>
</evidence>
<feature type="transmembrane region" description="Helical" evidence="9">
    <location>
        <begin position="95"/>
        <end position="114"/>
    </location>
</feature>
<dbReference type="Gene3D" id="1.10.3720.10">
    <property type="entry name" value="MetI-like"/>
    <property type="match status" value="1"/>
</dbReference>
<organism evidence="11 12">
    <name type="scientific">Rhizobium lusitanum</name>
    <dbReference type="NCBI Taxonomy" id="293958"/>
    <lineage>
        <taxon>Bacteria</taxon>
        <taxon>Pseudomonadati</taxon>
        <taxon>Pseudomonadota</taxon>
        <taxon>Alphaproteobacteria</taxon>
        <taxon>Hyphomicrobiales</taxon>
        <taxon>Rhizobiaceae</taxon>
        <taxon>Rhizobium/Agrobacterium group</taxon>
        <taxon>Rhizobium</taxon>
    </lineage>
</organism>
<dbReference type="CDD" id="cd06261">
    <property type="entry name" value="TM_PBP2"/>
    <property type="match status" value="1"/>
</dbReference>
<evidence type="ECO:0000256" key="4">
    <source>
        <dbReference type="ARBA" id="ARBA00022475"/>
    </source>
</evidence>
<dbReference type="InterPro" id="IPR035906">
    <property type="entry name" value="MetI-like_sf"/>
</dbReference>